<dbReference type="GeneID" id="7826419"/>
<evidence type="ECO:0000313" key="3">
    <source>
        <dbReference type="Proteomes" id="UP000009168"/>
    </source>
</evidence>
<dbReference type="HOGENOM" id="CLU_1573805_0_0_1"/>
<dbReference type="Proteomes" id="UP000009168">
    <property type="component" value="Unassembled WGS sequence"/>
</dbReference>
<accession>Q23E06</accession>
<dbReference type="AlphaFoldDB" id="Q23E06"/>
<dbReference type="EMBL" id="GG662711">
    <property type="protein sequence ID" value="EAR94781.1"/>
    <property type="molecule type" value="Genomic_DNA"/>
</dbReference>
<feature type="signal peptide" evidence="1">
    <location>
        <begin position="1"/>
        <end position="19"/>
    </location>
</feature>
<dbReference type="KEGG" id="tet:TTHERM_00675540"/>
<reference evidence="3" key="1">
    <citation type="journal article" date="2006" name="PLoS Biol.">
        <title>Macronuclear genome sequence of the ciliate Tetrahymena thermophila, a model eukaryote.</title>
        <authorList>
            <person name="Eisen J.A."/>
            <person name="Coyne R.S."/>
            <person name="Wu M."/>
            <person name="Wu D."/>
            <person name="Thiagarajan M."/>
            <person name="Wortman J.R."/>
            <person name="Badger J.H."/>
            <person name="Ren Q."/>
            <person name="Amedeo P."/>
            <person name="Jones K.M."/>
            <person name="Tallon L.J."/>
            <person name="Delcher A.L."/>
            <person name="Salzberg S.L."/>
            <person name="Silva J.C."/>
            <person name="Haas B.J."/>
            <person name="Majoros W.H."/>
            <person name="Farzad M."/>
            <person name="Carlton J.M."/>
            <person name="Smith R.K. Jr."/>
            <person name="Garg J."/>
            <person name="Pearlman R.E."/>
            <person name="Karrer K.M."/>
            <person name="Sun L."/>
            <person name="Manning G."/>
            <person name="Elde N.C."/>
            <person name="Turkewitz A.P."/>
            <person name="Asai D.J."/>
            <person name="Wilkes D.E."/>
            <person name="Wang Y."/>
            <person name="Cai H."/>
            <person name="Collins K."/>
            <person name="Stewart B.A."/>
            <person name="Lee S.R."/>
            <person name="Wilamowska K."/>
            <person name="Weinberg Z."/>
            <person name="Ruzzo W.L."/>
            <person name="Wloga D."/>
            <person name="Gaertig J."/>
            <person name="Frankel J."/>
            <person name="Tsao C.-C."/>
            <person name="Gorovsky M.A."/>
            <person name="Keeling P.J."/>
            <person name="Waller R.F."/>
            <person name="Patron N.J."/>
            <person name="Cherry J.M."/>
            <person name="Stover N.A."/>
            <person name="Krieger C.J."/>
            <person name="del Toro C."/>
            <person name="Ryder H.F."/>
            <person name="Williamson S.C."/>
            <person name="Barbeau R.A."/>
            <person name="Hamilton E.P."/>
            <person name="Orias E."/>
        </authorList>
    </citation>
    <scope>NUCLEOTIDE SEQUENCE [LARGE SCALE GENOMIC DNA]</scope>
    <source>
        <strain evidence="3">SB210</strain>
    </source>
</reference>
<name>Q23E06_TETTS</name>
<evidence type="ECO:0000256" key="1">
    <source>
        <dbReference type="SAM" id="SignalP"/>
    </source>
</evidence>
<sequence length="170" mass="18865">MNFKQIIAIAIQLLILVSASDQNCNFSVSQLNNKVLKLTQQTKCDKCFTSDVKLTIQSNSQQITSLTLTATSSSSPVKTLILQPFTKSLTLSPSFMVEIGSMTSGDYYSYNFIDQCNAKQVNGNLVYDLQFKAKVNGNMQYFELNNGTSGNSSTTKISFILFILSLYLIF</sequence>
<gene>
    <name evidence="2" type="ORF">TTHERM_00675540</name>
</gene>
<protein>
    <recommendedName>
        <fullName evidence="4">Transmembrane protein</fullName>
    </recommendedName>
</protein>
<evidence type="ECO:0000313" key="2">
    <source>
        <dbReference type="EMBL" id="EAR94781.1"/>
    </source>
</evidence>
<keyword evidence="1" id="KW-0732">Signal</keyword>
<feature type="chain" id="PRO_5004202105" description="Transmembrane protein" evidence="1">
    <location>
        <begin position="20"/>
        <end position="170"/>
    </location>
</feature>
<dbReference type="RefSeq" id="XP_001015026.1">
    <property type="nucleotide sequence ID" value="XM_001015026.1"/>
</dbReference>
<proteinExistence type="predicted"/>
<keyword evidence="3" id="KW-1185">Reference proteome</keyword>
<evidence type="ECO:0008006" key="4">
    <source>
        <dbReference type="Google" id="ProtNLM"/>
    </source>
</evidence>
<organism evidence="2 3">
    <name type="scientific">Tetrahymena thermophila (strain SB210)</name>
    <dbReference type="NCBI Taxonomy" id="312017"/>
    <lineage>
        <taxon>Eukaryota</taxon>
        <taxon>Sar</taxon>
        <taxon>Alveolata</taxon>
        <taxon>Ciliophora</taxon>
        <taxon>Intramacronucleata</taxon>
        <taxon>Oligohymenophorea</taxon>
        <taxon>Hymenostomatida</taxon>
        <taxon>Tetrahymenina</taxon>
        <taxon>Tetrahymenidae</taxon>
        <taxon>Tetrahymena</taxon>
    </lineage>
</organism>
<dbReference type="InParanoid" id="Q23E06"/>